<feature type="domain" description="Carbohydrate kinase FGGY N-terminal" evidence="5">
    <location>
        <begin position="20"/>
        <end position="244"/>
    </location>
</feature>
<dbReference type="InterPro" id="IPR018484">
    <property type="entry name" value="FGGY_N"/>
</dbReference>
<keyword evidence="2" id="KW-0859">Xylose metabolism</keyword>
<comment type="caution">
    <text evidence="7">The sequence shown here is derived from an EMBL/GenBank/DDBJ whole genome shotgun (WGS) entry which is preliminary data.</text>
</comment>
<name>A0A0H2L7Q4_9MICO</name>
<dbReference type="PATRIC" id="fig|264251.5.peg.888"/>
<dbReference type="PANTHER" id="PTHR43095">
    <property type="entry name" value="SUGAR KINASE"/>
    <property type="match status" value="1"/>
</dbReference>
<evidence type="ECO:0000259" key="5">
    <source>
        <dbReference type="Pfam" id="PF00370"/>
    </source>
</evidence>
<accession>A0A0H2L7Q4</accession>
<evidence type="ECO:0000313" key="7">
    <source>
        <dbReference type="EMBL" id="KLN36227.1"/>
    </source>
</evidence>
<dbReference type="InterPro" id="IPR043129">
    <property type="entry name" value="ATPase_NBD"/>
</dbReference>
<dbReference type="RefSeq" id="WP_047231540.1">
    <property type="nucleotide sequence ID" value="NZ_JNBQ01000002.1"/>
</dbReference>
<dbReference type="PANTHER" id="PTHR43095:SF5">
    <property type="entry name" value="XYLULOSE KINASE"/>
    <property type="match status" value="1"/>
</dbReference>
<dbReference type="Pfam" id="PF00370">
    <property type="entry name" value="FGGY_N"/>
    <property type="match status" value="1"/>
</dbReference>
<dbReference type="InterPro" id="IPR050406">
    <property type="entry name" value="FGGY_Carb_Kinase"/>
</dbReference>
<keyword evidence="8" id="KW-1185">Reference proteome</keyword>
<evidence type="ECO:0000256" key="4">
    <source>
        <dbReference type="ARBA" id="ARBA00022777"/>
    </source>
</evidence>
<dbReference type="SUPFAM" id="SSF53067">
    <property type="entry name" value="Actin-like ATPase domain"/>
    <property type="match status" value="2"/>
</dbReference>
<organism evidence="7 8">
    <name type="scientific">Cellulosimicrobium funkei</name>
    <dbReference type="NCBI Taxonomy" id="264251"/>
    <lineage>
        <taxon>Bacteria</taxon>
        <taxon>Bacillati</taxon>
        <taxon>Actinomycetota</taxon>
        <taxon>Actinomycetes</taxon>
        <taxon>Micrococcales</taxon>
        <taxon>Promicromonosporaceae</taxon>
        <taxon>Cellulosimicrobium</taxon>
    </lineage>
</organism>
<dbReference type="GO" id="GO:0042732">
    <property type="term" value="P:D-xylose metabolic process"/>
    <property type="evidence" value="ECO:0007669"/>
    <property type="project" value="UniProtKB-KW"/>
</dbReference>
<evidence type="ECO:0000313" key="8">
    <source>
        <dbReference type="Proteomes" id="UP000035265"/>
    </source>
</evidence>
<evidence type="ECO:0000256" key="1">
    <source>
        <dbReference type="ARBA" id="ARBA00009156"/>
    </source>
</evidence>
<keyword evidence="3" id="KW-0808">Transferase</keyword>
<dbReference type="Pfam" id="PF02782">
    <property type="entry name" value="FGGY_C"/>
    <property type="match status" value="1"/>
</dbReference>
<evidence type="ECO:0000256" key="3">
    <source>
        <dbReference type="ARBA" id="ARBA00022679"/>
    </source>
</evidence>
<keyword evidence="2" id="KW-0119">Carbohydrate metabolism</keyword>
<feature type="domain" description="Carbohydrate kinase FGGY C-terminal" evidence="6">
    <location>
        <begin position="281"/>
        <end position="478"/>
    </location>
</feature>
<dbReference type="CDD" id="cd07809">
    <property type="entry name" value="ASKHA_NBD_FGGY_BaXK-like"/>
    <property type="match status" value="1"/>
</dbReference>
<keyword evidence="4" id="KW-0418">Kinase</keyword>
<dbReference type="Proteomes" id="UP000035265">
    <property type="component" value="Unassembled WGS sequence"/>
</dbReference>
<proteinExistence type="inferred from homology"/>
<protein>
    <submittedName>
        <fullName evidence="7">ATPase</fullName>
    </submittedName>
</protein>
<dbReference type="InterPro" id="IPR018485">
    <property type="entry name" value="FGGY_C"/>
</dbReference>
<dbReference type="AlphaFoldDB" id="A0A0H2L7Q4"/>
<evidence type="ECO:0000256" key="2">
    <source>
        <dbReference type="ARBA" id="ARBA00022629"/>
    </source>
</evidence>
<dbReference type="EMBL" id="JNBQ01000002">
    <property type="protein sequence ID" value="KLN36227.1"/>
    <property type="molecule type" value="Genomic_DNA"/>
</dbReference>
<reference evidence="7 8" key="1">
    <citation type="submission" date="2014-05" db="EMBL/GenBank/DDBJ databases">
        <title>Cellulosimicrobium funkei U11 genome.</title>
        <authorList>
            <person name="Hu C."/>
            <person name="Gong Y."/>
            <person name="Wan W."/>
            <person name="Jiang M."/>
        </authorList>
    </citation>
    <scope>NUCLEOTIDE SEQUENCE [LARGE SCALE GENOMIC DNA]</scope>
    <source>
        <strain evidence="7 8">U11</strain>
    </source>
</reference>
<dbReference type="STRING" id="264251.FB00_04310"/>
<dbReference type="GO" id="GO:0016301">
    <property type="term" value="F:kinase activity"/>
    <property type="evidence" value="ECO:0007669"/>
    <property type="project" value="UniProtKB-KW"/>
</dbReference>
<evidence type="ECO:0000259" key="6">
    <source>
        <dbReference type="Pfam" id="PF02782"/>
    </source>
</evidence>
<dbReference type="Gene3D" id="3.30.420.40">
    <property type="match status" value="2"/>
</dbReference>
<comment type="similarity">
    <text evidence="1">Belongs to the FGGY kinase family.</text>
</comment>
<sequence>MVQQDEVGRRRAAVVAGETALGIELGSTRIKACLVDAAGTPLASGSHAWENRFEDGVWTYSLEAVEAGLRDCYARLVDDVEERYGVRPRTYGALGVSAMMHGYLAFDADGELLVPFRTWRNTSTGPAAAELTELLGYNVPLRWSVAHWYQAILDAEPHAPQVASLTTLAGYVHRRLTGRHALGVGDASGMFPVDPATRDYDHALLALVDERVATHRDGPKLAELLPDVLVAGEDAGRLTAEGAAWLDPSGTLTPGVLLCPPEGDAGTGMVATNAVAPRTGNVSAGTSIFAMVVLEGPLRSVHHELDLVTTPAGDLVAMVHCNNGASELDAWASLLGELAAAVGSDASPDDVFGALFRAALDGDADGGGLLAYNYLAGEPITGLDEGRPLVVRTPGSRLTLANFARTQVYGAFGTLALGMRVLADEGVRLDGMLAHGGMFRTAGVAQRLLAAAIDAPVSVGHTAGEGGAWGIAVLAGFARDRASSGTASAATVGVAAQDLGAYLREHVFATAETETVAPDPADVAGFAAYLERYAAGLAVERAAVAALPNRTEGEDPA</sequence>
<gene>
    <name evidence="7" type="ORF">FB00_04310</name>
</gene>